<keyword evidence="2" id="KW-1185">Reference proteome</keyword>
<dbReference type="OrthoDB" id="71321at2759"/>
<reference evidence="1 2" key="1">
    <citation type="journal article" date="2014" name="Genome Biol. Evol.">
        <title>The secreted proteins of Achlya hypogyna and Thraustotheca clavata identify the ancestral oomycete secretome and reveal gene acquisitions by horizontal gene transfer.</title>
        <authorList>
            <person name="Misner I."/>
            <person name="Blouin N."/>
            <person name="Leonard G."/>
            <person name="Richards T.A."/>
            <person name="Lane C.E."/>
        </authorList>
    </citation>
    <scope>NUCLEOTIDE SEQUENCE [LARGE SCALE GENOMIC DNA]</scope>
    <source>
        <strain evidence="1 2">ATCC 34112</strain>
    </source>
</reference>
<accession>A0A1V9YRK4</accession>
<evidence type="ECO:0000313" key="1">
    <source>
        <dbReference type="EMBL" id="OQR88398.1"/>
    </source>
</evidence>
<sequence>MVIPPSYAKQVAITNHSNAPIAVEAVFGSEHQAAEGHAFITDHVTIAPNATVVLGEHEYNMGTWTAVAAVHSVHATHPTSNARATWQPQVSGIVSVVHVDLGENANEMTLHQRN</sequence>
<dbReference type="Proteomes" id="UP000243217">
    <property type="component" value="Unassembled WGS sequence"/>
</dbReference>
<comment type="caution">
    <text evidence="1">The sequence shown here is derived from an EMBL/GenBank/DDBJ whole genome shotgun (WGS) entry which is preliminary data.</text>
</comment>
<dbReference type="AlphaFoldDB" id="A0A1V9YRK4"/>
<evidence type="ECO:0000313" key="2">
    <source>
        <dbReference type="Proteomes" id="UP000243217"/>
    </source>
</evidence>
<organism evidence="1 2">
    <name type="scientific">Thraustotheca clavata</name>
    <dbReference type="NCBI Taxonomy" id="74557"/>
    <lineage>
        <taxon>Eukaryota</taxon>
        <taxon>Sar</taxon>
        <taxon>Stramenopiles</taxon>
        <taxon>Oomycota</taxon>
        <taxon>Saprolegniomycetes</taxon>
        <taxon>Saprolegniales</taxon>
        <taxon>Achlyaceae</taxon>
        <taxon>Thraustotheca</taxon>
    </lineage>
</organism>
<gene>
    <name evidence="1" type="ORF">THRCLA_22879</name>
</gene>
<dbReference type="EMBL" id="JNBS01003269">
    <property type="protein sequence ID" value="OQR88398.1"/>
    <property type="molecule type" value="Genomic_DNA"/>
</dbReference>
<protein>
    <submittedName>
        <fullName evidence="1">Uncharacterized protein</fullName>
    </submittedName>
</protein>
<proteinExistence type="predicted"/>
<name>A0A1V9YRK4_9STRA</name>